<dbReference type="InterPro" id="IPR027994">
    <property type="entry name" value="WxL_dom"/>
</dbReference>
<name>M5ADU7_LEVBR</name>
<evidence type="ECO:0000313" key="2">
    <source>
        <dbReference type="EMBL" id="BAN06522.1"/>
    </source>
</evidence>
<dbReference type="HOGENOM" id="CLU_067278_5_2_9"/>
<gene>
    <name evidence="2" type="ORF">LVISKB_0887</name>
</gene>
<proteinExistence type="predicted"/>
<dbReference type="KEGG" id="lbk:LVISKB_0887"/>
<accession>M5ADU7</accession>
<dbReference type="Pfam" id="PF13731">
    <property type="entry name" value="WxL"/>
    <property type="match status" value="1"/>
</dbReference>
<dbReference type="EMBL" id="AP012167">
    <property type="protein sequence ID" value="BAN06522.1"/>
    <property type="molecule type" value="Genomic_DNA"/>
</dbReference>
<evidence type="ECO:0000313" key="3">
    <source>
        <dbReference type="Proteomes" id="UP000012042"/>
    </source>
</evidence>
<reference evidence="2 3" key="1">
    <citation type="journal article" date="2013" name="PLoS ONE">
        <title>Genomic Analysis by Deep Sequencing of the Probiotic Lactobacillus brevis KB290 Harboring Nine Plasmids Reveals Genomic Stability.</title>
        <authorList>
            <person name="Fukao M."/>
            <person name="Oshima K."/>
            <person name="Morita H."/>
            <person name="Toh H."/>
            <person name="Suda W."/>
            <person name="Kim S.W."/>
            <person name="Suzuki S."/>
            <person name="Yakabe T."/>
            <person name="Hattori M."/>
            <person name="Yajima N."/>
        </authorList>
    </citation>
    <scope>NUCLEOTIDE SEQUENCE [LARGE SCALE GENOMIC DNA]</scope>
    <source>
        <strain evidence="2 3">KB290</strain>
    </source>
</reference>
<organism evidence="2 3">
    <name type="scientific">Levilactobacillus brevis KB290</name>
    <dbReference type="NCBI Taxonomy" id="1001583"/>
    <lineage>
        <taxon>Bacteria</taxon>
        <taxon>Bacillati</taxon>
        <taxon>Bacillota</taxon>
        <taxon>Bacilli</taxon>
        <taxon>Lactobacillales</taxon>
        <taxon>Lactobacillaceae</taxon>
        <taxon>Levilactobacillus</taxon>
    </lineage>
</organism>
<dbReference type="Proteomes" id="UP000012042">
    <property type="component" value="Chromosome"/>
</dbReference>
<feature type="domain" description="WxL" evidence="1">
    <location>
        <begin position="51"/>
        <end position="215"/>
    </location>
</feature>
<dbReference type="PATRIC" id="fig|1001583.3.peg.875"/>
<protein>
    <submittedName>
        <fullName evidence="2">Cell Surface protein</fullName>
    </submittedName>
</protein>
<sequence length="216" mass="21884">MWIMALQMKKIWLSSLAVVGLGLGLVAAVPALAAGSFSSSGSSSPSATLTPKDSQATTVFTTTNPSLTLSKVPNIDFGSNATPNGSTDLSVQAAKVDSDLEVANDGIASGWNVQVMNSAFTDSATNNSLYGAKLSFAAAGVAPANADNASPKPAMSAVSLSGDGQNQLVLSAPVKGGLGIWDTEYALSDFKLSVPAGQLPGSYVSNLTWQLSNAPQ</sequence>
<dbReference type="AlphaFoldDB" id="M5ADU7"/>
<evidence type="ECO:0000259" key="1">
    <source>
        <dbReference type="Pfam" id="PF13731"/>
    </source>
</evidence>